<organism evidence="3 4">
    <name type="scientific">Vitis vinifera</name>
    <name type="common">Grape</name>
    <dbReference type="NCBI Taxonomy" id="29760"/>
    <lineage>
        <taxon>Eukaryota</taxon>
        <taxon>Viridiplantae</taxon>
        <taxon>Streptophyta</taxon>
        <taxon>Embryophyta</taxon>
        <taxon>Tracheophyta</taxon>
        <taxon>Spermatophyta</taxon>
        <taxon>Magnoliopsida</taxon>
        <taxon>eudicotyledons</taxon>
        <taxon>Gunneridae</taxon>
        <taxon>Pentapetalae</taxon>
        <taxon>rosids</taxon>
        <taxon>Vitales</taxon>
        <taxon>Vitaceae</taxon>
        <taxon>Viteae</taxon>
        <taxon>Vitis</taxon>
    </lineage>
</organism>
<dbReference type="CDD" id="cd01650">
    <property type="entry name" value="RT_nLTR_like"/>
    <property type="match status" value="1"/>
</dbReference>
<dbReference type="PANTHER" id="PTHR46890">
    <property type="entry name" value="NON-LTR RETROLELEMENT REVERSE TRANSCRIPTASE-LIKE PROTEIN-RELATED"/>
    <property type="match status" value="1"/>
</dbReference>
<accession>A0A438EX53</accession>
<proteinExistence type="predicted"/>
<evidence type="ECO:0000256" key="1">
    <source>
        <dbReference type="SAM" id="MobiDB-lite"/>
    </source>
</evidence>
<sequence>MPVSSPGGKCWFGIDLKTFEISIEDHKGKVRGKICERGPKFSSWIRFGGKGLSLLLEGVESVCGLKERTPFRKFWSEGRGLVGGWKMLASKLRSVGVAPLQWRGVLLEKQSPSQVSPSSSVGRGSYPLRDCPEPRDAVWLEIEKETLDRNEELLGRCLVGSWGTLIVFLTPFLSGHGRRTHGSWKETSGFQTARRFRGRSFRLEKWKPSVGCLEGVNEEARHVWVRILGLPLHLWGRSLFKQFGDSCGSGGPFTRYGERGPQPPSSVILQPEKLPSPTLGTGAPTTDMTGEAAPSSPARAMEKGQYPFPKPALRNQASFWIPFQSFRARSPSCSLRRSGPLYDTSFSRTPQKVASPLLDAPTASLPVEASKSHQMEASSPVESPMHALSFPSPSKLAIRPSWKRRTLWKCRHLDVEVTPNPLSIMLRDGSTVILSTAPTSDLGNNMAKQRDSSDYPPGEEGWSEEELSKLLHFSQVLGMPVEGHEVEILELLSKLKLRTGSNSLRKRRKKKKSCSTRFERELKRLECSVSYKGTSGISKRSGLNDCDKRKLIKGVVRNQKADLVCLLETKVKDVSTQLVNSVGVGRFLNWASVDARGTAGGLLLIWDNRVLENLEVESGGYSISARFRNCSDGFSWIFSGVYGPVIGSEKEDFWEELGAIRGLWEDPWCIGGDFNAVRYPEERRNAPRLTADMRRFSEVIGELGLRDIPLAGGPFTWIGGLNSQAASRLDRFLISDQWEDHFSAISQSALPRLVSDHSPIILEAGGFSSGKSPFRFENMWLKIDGFKDLDLKKWNKEVVGNVSFNRAEALSRLQQWEAKENENALTPEDIEAKNLDLEEYKKWALLEETSWRQKSREIWLREGDKNTKYFHKMANARARRNFLSKIKELGEGLASSLEVMFSEEEIFAALSSFCGDKAPGPDGFTMAFWLFCWDVVKPEILGLFREFYLHGTFQRSLNSTFLLLIPKKEGTEDLKDFRPISLVGSVYKLLAKVLANRLKTVMGEVISDSQHAFVHGRQILDAVLIANEALDSRLKDNIPGLLLKMDIEKAFDHVNWNFLMEGDPLSPYLFLLAMEALSQLLSRARNGNFISGFRVGGRGSEGLVVSHLLFADDTLIFCDADADQLQYLSWTFMWFEAISGLKVNLNKTEAIPVGEGIPMETLAAVLGCKIGSLPTSYLGLPLGAPYKSIRVWDAVEERFRKRLSLWKRQYLSKGGRLTLLKSTLSSLPTYFLSLL</sequence>
<feature type="domain" description="Reverse transcriptase" evidence="2">
    <location>
        <begin position="946"/>
        <end position="1182"/>
    </location>
</feature>
<dbReference type="Pfam" id="PF00078">
    <property type="entry name" value="RVT_1"/>
    <property type="match status" value="1"/>
</dbReference>
<evidence type="ECO:0000313" key="4">
    <source>
        <dbReference type="Proteomes" id="UP000288805"/>
    </source>
</evidence>
<dbReference type="EMBL" id="QGNW01001169">
    <property type="protein sequence ID" value="RVW52321.1"/>
    <property type="molecule type" value="Genomic_DNA"/>
</dbReference>
<feature type="region of interest" description="Disordered" evidence="1">
    <location>
        <begin position="258"/>
        <end position="304"/>
    </location>
</feature>
<dbReference type="PROSITE" id="PS50878">
    <property type="entry name" value="RT_POL"/>
    <property type="match status" value="1"/>
</dbReference>
<dbReference type="GO" id="GO:0003824">
    <property type="term" value="F:catalytic activity"/>
    <property type="evidence" value="ECO:0007669"/>
    <property type="project" value="InterPro"/>
</dbReference>
<comment type="caution">
    <text evidence="3">The sequence shown here is derived from an EMBL/GenBank/DDBJ whole genome shotgun (WGS) entry which is preliminary data.</text>
</comment>
<dbReference type="InterPro" id="IPR000477">
    <property type="entry name" value="RT_dom"/>
</dbReference>
<dbReference type="InterPro" id="IPR005135">
    <property type="entry name" value="Endo/exonuclease/phosphatase"/>
</dbReference>
<feature type="region of interest" description="Disordered" evidence="1">
    <location>
        <begin position="437"/>
        <end position="461"/>
    </location>
</feature>
<feature type="compositionally biased region" description="Polar residues" evidence="1">
    <location>
        <begin position="437"/>
        <end position="447"/>
    </location>
</feature>
<gene>
    <name evidence="3" type="primary">YTX2_373</name>
    <name evidence="3" type="ORF">CK203_093389</name>
</gene>
<evidence type="ECO:0000259" key="2">
    <source>
        <dbReference type="PROSITE" id="PS50878"/>
    </source>
</evidence>
<dbReference type="Proteomes" id="UP000288805">
    <property type="component" value="Unassembled WGS sequence"/>
</dbReference>
<dbReference type="InterPro" id="IPR052343">
    <property type="entry name" value="Retrotransposon-Effector_Assoc"/>
</dbReference>
<dbReference type="AlphaFoldDB" id="A0A438EX53"/>
<evidence type="ECO:0000313" key="3">
    <source>
        <dbReference type="EMBL" id="RVW52321.1"/>
    </source>
</evidence>
<name>A0A438EX53_VITVI</name>
<dbReference type="SUPFAM" id="SSF56219">
    <property type="entry name" value="DNase I-like"/>
    <property type="match status" value="1"/>
</dbReference>
<dbReference type="InterPro" id="IPR036691">
    <property type="entry name" value="Endo/exonu/phosph_ase_sf"/>
</dbReference>
<protein>
    <submittedName>
        <fullName evidence="3">Transposon TX1 uncharacterized 149 kDa protein</fullName>
    </submittedName>
</protein>
<dbReference type="PANTHER" id="PTHR46890:SF50">
    <property type="entry name" value="RNA-DIRECTED DNA POLYMERASE, EUKARYOTA, REVERSE TRANSCRIPTASE ZINC-BINDING DOMAIN PROTEIN-RELATED"/>
    <property type="match status" value="1"/>
</dbReference>
<dbReference type="Gene3D" id="3.60.10.10">
    <property type="entry name" value="Endonuclease/exonuclease/phosphatase"/>
    <property type="match status" value="1"/>
</dbReference>
<dbReference type="Pfam" id="PF03372">
    <property type="entry name" value="Exo_endo_phos"/>
    <property type="match status" value="1"/>
</dbReference>
<reference evidence="3 4" key="1">
    <citation type="journal article" date="2018" name="PLoS Genet.">
        <title>Population sequencing reveals clonal diversity and ancestral inbreeding in the grapevine cultivar Chardonnay.</title>
        <authorList>
            <person name="Roach M.J."/>
            <person name="Johnson D.L."/>
            <person name="Bohlmann J."/>
            <person name="van Vuuren H.J."/>
            <person name="Jones S.J."/>
            <person name="Pretorius I.S."/>
            <person name="Schmidt S.A."/>
            <person name="Borneman A.R."/>
        </authorList>
    </citation>
    <scope>NUCLEOTIDE SEQUENCE [LARGE SCALE GENOMIC DNA]</scope>
    <source>
        <strain evidence="4">cv. Chardonnay</strain>
        <tissue evidence="3">Leaf</tissue>
    </source>
</reference>